<comment type="similarity">
    <text evidence="5">Belongs to the BCD1 family.</text>
</comment>
<feature type="domain" description="HIT-type" evidence="7">
    <location>
        <begin position="20"/>
        <end position="54"/>
    </location>
</feature>
<dbReference type="GO" id="GO:0070761">
    <property type="term" value="C:pre-snoRNP complex"/>
    <property type="evidence" value="ECO:0007669"/>
    <property type="project" value="TreeGrafter"/>
</dbReference>
<evidence type="ECO:0000313" key="9">
    <source>
        <dbReference type="Proteomes" id="UP000279833"/>
    </source>
</evidence>
<evidence type="ECO:0000256" key="2">
    <source>
        <dbReference type="ARBA" id="ARBA00022771"/>
    </source>
</evidence>
<dbReference type="GO" id="GO:0048254">
    <property type="term" value="P:snoRNA localization"/>
    <property type="evidence" value="ECO:0007669"/>
    <property type="project" value="TreeGrafter"/>
</dbReference>
<dbReference type="Pfam" id="PF25790">
    <property type="entry name" value="BCD1"/>
    <property type="match status" value="1"/>
</dbReference>
<dbReference type="InterPro" id="IPR057721">
    <property type="entry name" value="BCD1_alpha/beta"/>
</dbReference>
<dbReference type="GO" id="GO:0000492">
    <property type="term" value="P:box C/D snoRNP assembly"/>
    <property type="evidence" value="ECO:0007669"/>
    <property type="project" value="TreeGrafter"/>
</dbReference>
<dbReference type="AlphaFoldDB" id="A0A183K1F9"/>
<organism evidence="10">
    <name type="scientific">Schistosoma curassoni</name>
    <dbReference type="NCBI Taxonomy" id="6186"/>
    <lineage>
        <taxon>Eukaryota</taxon>
        <taxon>Metazoa</taxon>
        <taxon>Spiralia</taxon>
        <taxon>Lophotrochozoa</taxon>
        <taxon>Platyhelminthes</taxon>
        <taxon>Trematoda</taxon>
        <taxon>Digenea</taxon>
        <taxon>Strigeidida</taxon>
        <taxon>Schistosomatoidea</taxon>
        <taxon>Schistosomatidae</taxon>
        <taxon>Schistosoma</taxon>
    </lineage>
</organism>
<dbReference type="GO" id="GO:0008270">
    <property type="term" value="F:zinc ion binding"/>
    <property type="evidence" value="ECO:0007669"/>
    <property type="project" value="UniProtKB-UniRule"/>
</dbReference>
<proteinExistence type="inferred from homology"/>
<dbReference type="GO" id="GO:0005634">
    <property type="term" value="C:nucleus"/>
    <property type="evidence" value="ECO:0007669"/>
    <property type="project" value="TreeGrafter"/>
</dbReference>
<gene>
    <name evidence="8" type="ORF">SCUD_LOCUS8822</name>
</gene>
<keyword evidence="2 6" id="KW-0863">Zinc-finger</keyword>
<accession>A0A183K1F9</accession>
<evidence type="ECO:0000256" key="6">
    <source>
        <dbReference type="PROSITE-ProRule" id="PRU00453"/>
    </source>
</evidence>
<dbReference type="WBParaSite" id="SCUD_0000882201-mRNA-1">
    <property type="protein sequence ID" value="SCUD_0000882201-mRNA-1"/>
    <property type="gene ID" value="SCUD_0000882201"/>
</dbReference>
<dbReference type="PROSITE" id="PS51083">
    <property type="entry name" value="ZF_HIT"/>
    <property type="match status" value="1"/>
</dbReference>
<evidence type="ECO:0000313" key="8">
    <source>
        <dbReference type="EMBL" id="VDP32683.1"/>
    </source>
</evidence>
<comment type="function">
    <text evidence="4">Required for box C/D snoRNAs accumulation involved in snoRNA processing, snoRNA transport to the nucleolus and ribosome biogenesis.</text>
</comment>
<keyword evidence="9" id="KW-1185">Reference proteome</keyword>
<dbReference type="Gene3D" id="3.30.60.190">
    <property type="match status" value="1"/>
</dbReference>
<dbReference type="CDD" id="cd23023">
    <property type="entry name" value="zf-HIT_BCD1"/>
    <property type="match status" value="1"/>
</dbReference>
<dbReference type="SUPFAM" id="SSF144232">
    <property type="entry name" value="HIT/MYND zinc finger-like"/>
    <property type="match status" value="1"/>
</dbReference>
<dbReference type="STRING" id="6186.A0A183K1F9"/>
<evidence type="ECO:0000256" key="1">
    <source>
        <dbReference type="ARBA" id="ARBA00022723"/>
    </source>
</evidence>
<keyword evidence="1" id="KW-0479">Metal-binding</keyword>
<evidence type="ECO:0000313" key="10">
    <source>
        <dbReference type="WBParaSite" id="SCUD_0000882201-mRNA-1"/>
    </source>
</evidence>
<protein>
    <submittedName>
        <fullName evidence="10">HIT-type domain-containing protein</fullName>
    </submittedName>
</protein>
<reference evidence="8 9" key="2">
    <citation type="submission" date="2018-11" db="EMBL/GenBank/DDBJ databases">
        <authorList>
            <consortium name="Pathogen Informatics"/>
        </authorList>
    </citation>
    <scope>NUCLEOTIDE SEQUENCE [LARGE SCALE GENOMIC DNA]</scope>
    <source>
        <strain evidence="8">Dakar</strain>
        <strain evidence="9">Dakar, Senegal</strain>
    </source>
</reference>
<evidence type="ECO:0000259" key="7">
    <source>
        <dbReference type="PROSITE" id="PS51083"/>
    </source>
</evidence>
<dbReference type="Pfam" id="PF04438">
    <property type="entry name" value="zf-HIT"/>
    <property type="match status" value="1"/>
</dbReference>
<dbReference type="OrthoDB" id="272357at2759"/>
<keyword evidence="3" id="KW-0862">Zinc</keyword>
<reference evidence="10" key="1">
    <citation type="submission" date="2016-06" db="UniProtKB">
        <authorList>
            <consortium name="WormBaseParasite"/>
        </authorList>
    </citation>
    <scope>IDENTIFICATION</scope>
</reference>
<dbReference type="EMBL" id="UZAK01032923">
    <property type="protein sequence ID" value="VDP32683.1"/>
    <property type="molecule type" value="Genomic_DNA"/>
</dbReference>
<name>A0A183K1F9_9TREM</name>
<dbReference type="GO" id="GO:0000463">
    <property type="term" value="P:maturation of LSU-rRNA from tricistronic rRNA transcript (SSU-rRNA, 5.8S rRNA, LSU-rRNA)"/>
    <property type="evidence" value="ECO:0007669"/>
    <property type="project" value="TreeGrafter"/>
</dbReference>
<dbReference type="InterPro" id="IPR051639">
    <property type="entry name" value="BCD1"/>
</dbReference>
<dbReference type="PANTHER" id="PTHR13483">
    <property type="entry name" value="BOX C_D SNORNA PROTEIN 1-RELATED"/>
    <property type="match status" value="1"/>
</dbReference>
<evidence type="ECO:0000256" key="3">
    <source>
        <dbReference type="ARBA" id="ARBA00022833"/>
    </source>
</evidence>
<evidence type="ECO:0000256" key="5">
    <source>
        <dbReference type="ARBA" id="ARBA00049654"/>
    </source>
</evidence>
<dbReference type="Proteomes" id="UP000279833">
    <property type="component" value="Unassembled WGS sequence"/>
</dbReference>
<dbReference type="InterPro" id="IPR007529">
    <property type="entry name" value="Znf_HIT"/>
</dbReference>
<evidence type="ECO:0000256" key="4">
    <source>
        <dbReference type="ARBA" id="ARBA00049598"/>
    </source>
</evidence>
<dbReference type="PANTHER" id="PTHR13483:SF11">
    <property type="entry name" value="ZINC FINGER HIT DOMAIN-CONTAINING PROTEIN 3"/>
    <property type="match status" value="1"/>
</dbReference>
<sequence>MNVENSQFVKCASVSDNRLCAMCSENEFKYKCPKCEVKTCSLSCCNDHKAQFDCTGICDTITYCRKENYSMFFFQKDYRLLEEIDRKNAYREKQLLSLSHRNTGRIRRRNQLVKLANEYGVTLRLAPTLMLSRTKVNKTRVHIQKDEPKSILWSIEFSLMSSEEASDVTCITSHSKSIRLVVHDQEQLTRLCTIWSNHILNVSSERQDALITYYPSGSPPFGKISSWLHSKTSRPSDSTAKFYFYVNVQKSGVEQVSKDIKTTTTLQNNYVEVFSTRRLIDILTIPGFIIHEMPTIYVSKKDLTNKNTNQ</sequence>